<dbReference type="EMBL" id="CP031320">
    <property type="protein sequence ID" value="AXK36934.1"/>
    <property type="molecule type" value="Genomic_DNA"/>
</dbReference>
<feature type="compositionally biased region" description="Basic and acidic residues" evidence="1">
    <location>
        <begin position="631"/>
        <end position="645"/>
    </location>
</feature>
<evidence type="ECO:0000313" key="3">
    <source>
        <dbReference type="EMBL" id="AXK36934.1"/>
    </source>
</evidence>
<reference evidence="3 4" key="1">
    <citation type="submission" date="2018-07" db="EMBL/GenBank/DDBJ databases">
        <title>Draft genome of the type strain Streptomyces armeniacus ATCC 15676.</title>
        <authorList>
            <person name="Labana P."/>
            <person name="Gosse J.T."/>
            <person name="Boddy C.N."/>
        </authorList>
    </citation>
    <scope>NUCLEOTIDE SEQUENCE [LARGE SCALE GENOMIC DNA]</scope>
    <source>
        <strain evidence="3 4">ATCC 15676</strain>
    </source>
</reference>
<organism evidence="3 4">
    <name type="scientific">Streptomyces armeniacus</name>
    <dbReference type="NCBI Taxonomy" id="83291"/>
    <lineage>
        <taxon>Bacteria</taxon>
        <taxon>Bacillati</taxon>
        <taxon>Actinomycetota</taxon>
        <taxon>Actinomycetes</taxon>
        <taxon>Kitasatosporales</taxon>
        <taxon>Streptomycetaceae</taxon>
        <taxon>Streptomyces</taxon>
    </lineage>
</organism>
<dbReference type="KEGG" id="sarm:DVA86_34870"/>
<feature type="region of interest" description="Disordered" evidence="1">
    <location>
        <begin position="557"/>
        <end position="645"/>
    </location>
</feature>
<dbReference type="PANTHER" id="PTHR47396:SF1">
    <property type="entry name" value="ATP-DEPENDENT HELICASE IRC3-RELATED"/>
    <property type="match status" value="1"/>
</dbReference>
<dbReference type="CDD" id="cd18785">
    <property type="entry name" value="SF2_C"/>
    <property type="match status" value="1"/>
</dbReference>
<gene>
    <name evidence="3" type="ORF">DVA86_34870</name>
</gene>
<dbReference type="Pfam" id="PF04851">
    <property type="entry name" value="ResIII"/>
    <property type="match status" value="1"/>
</dbReference>
<dbReference type="InterPro" id="IPR006935">
    <property type="entry name" value="Helicase/UvrB_N"/>
</dbReference>
<protein>
    <recommendedName>
        <fullName evidence="2">Helicase ATP-binding domain-containing protein</fullName>
    </recommendedName>
</protein>
<dbReference type="Proteomes" id="UP000254425">
    <property type="component" value="Chromosome"/>
</dbReference>
<dbReference type="InterPro" id="IPR027417">
    <property type="entry name" value="P-loop_NTPase"/>
</dbReference>
<accession>A0A345XZ68</accession>
<evidence type="ECO:0000313" key="4">
    <source>
        <dbReference type="Proteomes" id="UP000254425"/>
    </source>
</evidence>
<dbReference type="PROSITE" id="PS51192">
    <property type="entry name" value="HELICASE_ATP_BIND_1"/>
    <property type="match status" value="1"/>
</dbReference>
<dbReference type="AlphaFoldDB" id="A0A345XZ68"/>
<name>A0A345XZ68_9ACTN</name>
<dbReference type="GO" id="GO:0016787">
    <property type="term" value="F:hydrolase activity"/>
    <property type="evidence" value="ECO:0007669"/>
    <property type="project" value="InterPro"/>
</dbReference>
<dbReference type="GO" id="GO:0005524">
    <property type="term" value="F:ATP binding"/>
    <property type="evidence" value="ECO:0007669"/>
    <property type="project" value="InterPro"/>
</dbReference>
<evidence type="ECO:0000256" key="1">
    <source>
        <dbReference type="SAM" id="MobiDB-lite"/>
    </source>
</evidence>
<dbReference type="RefSeq" id="WP_208884192.1">
    <property type="nucleotide sequence ID" value="NZ_CP031320.1"/>
</dbReference>
<dbReference type="PANTHER" id="PTHR47396">
    <property type="entry name" value="TYPE I RESTRICTION ENZYME ECOKI R PROTEIN"/>
    <property type="match status" value="1"/>
</dbReference>
<dbReference type="SMART" id="SM00487">
    <property type="entry name" value="DEXDc"/>
    <property type="match status" value="1"/>
</dbReference>
<proteinExistence type="predicted"/>
<dbReference type="GO" id="GO:0005829">
    <property type="term" value="C:cytosol"/>
    <property type="evidence" value="ECO:0007669"/>
    <property type="project" value="TreeGrafter"/>
</dbReference>
<feature type="domain" description="Helicase ATP-binding" evidence="2">
    <location>
        <begin position="100"/>
        <end position="307"/>
    </location>
</feature>
<sequence length="672" mass="71153">MGSLEGFCSCVRRTARVSHCEFRESAPGVESRARLFRDDGALGAEPGRGNAGGDSNACRRLRTPRLRKGVGVSARSSTARLLRPHQEDAFTAAVRHLADVGGAGGDARCTIVMATGTGKTDVGAAAARELAPYGLTGVMVPTLDLLTKTVADWRQNAGHREPMIAVCSLGDDPLLEALGVRCTTDPAQLARWTAQEGPVTVLMTYASLVSQEAREDAEEGPQGGSVVRCGVLERALHGHGLSGPVMPPFDLLILDEAHRTSGDLGKAWAAVLDQKRVPAARRLFMTATPRLWEAPPVSGGEPRLVASMDNEELYGPVPYPYELELMEAVERGLLARWEIDVLEITDPDALGAGESPESVEEAQGRRLAALQAALLTHMDETGDRSLLSFHSTTLAAMAMARSLPDTAAELHAGDAARYPARVGAEWLCGEHTAAYRRQVLGRFADGVTEDGWIADAQILASCQVLAEGVDIRGRFGVDGVVFADTRSSPVQIVQILGRALRQEPGEGKVARIIVPVYLAPGERPDAMMASNAYAPLTKILLGLQAHDERIVERLMLATTTSSGEPTKVVELDPGTPDTGTAGRAGDADGAGQAAGGEPGGEVPPGDHGQAGDEEERGGGDGCPYTPPTAQTEDRGPAPQERRTSLRDVTRIASQFGMEIPSGFPVIRSANYR</sequence>
<dbReference type="GO" id="GO:0003677">
    <property type="term" value="F:DNA binding"/>
    <property type="evidence" value="ECO:0007669"/>
    <property type="project" value="InterPro"/>
</dbReference>
<evidence type="ECO:0000259" key="2">
    <source>
        <dbReference type="PROSITE" id="PS51192"/>
    </source>
</evidence>
<keyword evidence="4" id="KW-1185">Reference proteome</keyword>
<dbReference type="InterPro" id="IPR050742">
    <property type="entry name" value="Helicase_Restrict-Modif_Enz"/>
</dbReference>
<dbReference type="Gene3D" id="3.40.50.300">
    <property type="entry name" value="P-loop containing nucleotide triphosphate hydrolases"/>
    <property type="match status" value="2"/>
</dbReference>
<dbReference type="SUPFAM" id="SSF52540">
    <property type="entry name" value="P-loop containing nucleoside triphosphate hydrolases"/>
    <property type="match status" value="1"/>
</dbReference>
<dbReference type="InterPro" id="IPR014001">
    <property type="entry name" value="Helicase_ATP-bd"/>
</dbReference>
<feature type="compositionally biased region" description="Low complexity" evidence="1">
    <location>
        <begin position="572"/>
        <end position="591"/>
    </location>
</feature>